<organism evidence="1 2">
    <name type="scientific">Bacillus atrophaeus (strain 1942)</name>
    <dbReference type="NCBI Taxonomy" id="720555"/>
    <lineage>
        <taxon>Bacteria</taxon>
        <taxon>Bacillati</taxon>
        <taxon>Bacillota</taxon>
        <taxon>Bacilli</taxon>
        <taxon>Bacillales</taxon>
        <taxon>Bacillaceae</taxon>
        <taxon>Bacillus</taxon>
    </lineage>
</organism>
<dbReference type="RefSeq" id="WP_003327663.1">
    <property type="nucleotide sequence ID" value="NC_014639.1"/>
</dbReference>
<evidence type="ECO:0008006" key="3">
    <source>
        <dbReference type="Google" id="ProtNLM"/>
    </source>
</evidence>
<dbReference type="Proteomes" id="UP000006867">
    <property type="component" value="Chromosome"/>
</dbReference>
<keyword evidence="2" id="KW-1185">Reference proteome</keyword>
<dbReference type="InterPro" id="IPR024488">
    <property type="entry name" value="DUF2777"/>
</dbReference>
<reference evidence="1 2" key="1">
    <citation type="journal article" date="2011" name="Front. Microbiol.">
        <title>Genomic signatures of strain selection and enhancement in Bacillus atrophaeus var. globigii, a historical biowarfare simulant.</title>
        <authorList>
            <person name="Gibbons H.S."/>
            <person name="Broomall S.M."/>
            <person name="McNew L.A."/>
            <person name="Daligault H."/>
            <person name="Chapman C."/>
            <person name="Bruce D."/>
            <person name="Karavis M."/>
            <person name="Krepps M."/>
            <person name="McGregor P.A."/>
            <person name="Hong C."/>
            <person name="Park K.H."/>
            <person name="Akmal A."/>
            <person name="Feldman A."/>
            <person name="Lin J.S."/>
            <person name="Chang W.E."/>
            <person name="Higgs B.W."/>
            <person name="Demirev P."/>
            <person name="Lindquist J."/>
            <person name="Liem A."/>
            <person name="Fochler E."/>
            <person name="Read T.D."/>
            <person name="Tapia R."/>
            <person name="Johnson S."/>
            <person name="Bishop-Lilly K.A."/>
            <person name="Detter C."/>
            <person name="Han C."/>
            <person name="Sozhamannan S."/>
            <person name="Rosenzweig C.N."/>
            <person name="Skowronski E.W."/>
        </authorList>
    </citation>
    <scope>NUCLEOTIDE SEQUENCE [LARGE SCALE GENOMIC DNA]</scope>
    <source>
        <strain evidence="1 2">1942</strain>
    </source>
</reference>
<dbReference type="EMBL" id="CP002207">
    <property type="protein sequence ID" value="ADP31557.1"/>
    <property type="molecule type" value="Genomic_DNA"/>
</dbReference>
<name>A0ABM5LV08_BACA1</name>
<evidence type="ECO:0000313" key="1">
    <source>
        <dbReference type="EMBL" id="ADP31557.1"/>
    </source>
</evidence>
<gene>
    <name evidence="1" type="ordered locus">BATR1942_03005</name>
</gene>
<protein>
    <recommendedName>
        <fullName evidence="3">DUF2777 domain-containing protein</fullName>
    </recommendedName>
</protein>
<proteinExistence type="predicted"/>
<sequence>MKRKQYLFTEERKWEYGTIIVEDGICVIENEEGDMLLAESLPNAPVYIQLDGVWEKAGISSSFAVIRDGRRIPLSGGESIRYEKSIKRPLMALLDSLDDETFLAFLQHLRVFGLSVFDCVFSYNKGLFSGGSPEEEEGVSFYHFSNDEAQCALQHHYSRGPSSNDRFEWTASDGKRSIMYSAVQRDGTE</sequence>
<evidence type="ECO:0000313" key="2">
    <source>
        <dbReference type="Proteomes" id="UP000006867"/>
    </source>
</evidence>
<dbReference type="Pfam" id="PF10949">
    <property type="entry name" value="DUF2777"/>
    <property type="match status" value="1"/>
</dbReference>
<accession>A0ABM5LV08</accession>